<organism evidence="1 2">
    <name type="scientific">Candidatus Thiomargarita nelsonii</name>
    <dbReference type="NCBI Taxonomy" id="1003181"/>
    <lineage>
        <taxon>Bacteria</taxon>
        <taxon>Pseudomonadati</taxon>
        <taxon>Pseudomonadota</taxon>
        <taxon>Gammaproteobacteria</taxon>
        <taxon>Thiotrichales</taxon>
        <taxon>Thiotrichaceae</taxon>
        <taxon>Thiomargarita</taxon>
    </lineage>
</organism>
<protein>
    <submittedName>
        <fullName evidence="1">Uncharacterized protein</fullName>
    </submittedName>
</protein>
<evidence type="ECO:0000313" key="2">
    <source>
        <dbReference type="Proteomes" id="UP000076962"/>
    </source>
</evidence>
<keyword evidence="2" id="KW-1185">Reference proteome</keyword>
<gene>
    <name evidence="1" type="ORF">THIOM_000423</name>
</gene>
<evidence type="ECO:0000313" key="1">
    <source>
        <dbReference type="EMBL" id="OAD23735.1"/>
    </source>
</evidence>
<dbReference type="AlphaFoldDB" id="A0A176S6S3"/>
<dbReference type="Proteomes" id="UP000076962">
    <property type="component" value="Unassembled WGS sequence"/>
</dbReference>
<accession>A0A176S6S3</accession>
<proteinExistence type="predicted"/>
<sequence>MPIVKPGFEKKALLSEIKQKLSTIEGFKLPNRDDVPDERYCFRTMSPFYKHFCLIFNEQNELFIETDNHLSTPVYHLEQIYTLVDKMNSESKRLEANYLKRKQKRETEKLKKQKIKALKHKAIIAKINEIAKEEKFEFYIMEYATKVKLVVRLAESEKMEIDIPYAQFQETLKNLRVAIQTLKDLRHSGITFKIRNLSYREPEWKKLG</sequence>
<name>A0A176S6S3_9GAMM</name>
<reference evidence="1 2" key="1">
    <citation type="submission" date="2016-05" db="EMBL/GenBank/DDBJ databases">
        <title>Single-cell genome of chain-forming Candidatus Thiomargarita nelsonii and comparison to other large sulfur-oxidizing bacteria.</title>
        <authorList>
            <person name="Winkel M."/>
            <person name="Salman V."/>
            <person name="Woyke T."/>
            <person name="Schulz-Vogt H."/>
            <person name="Richter M."/>
            <person name="Flood B."/>
            <person name="Bailey J."/>
            <person name="Amann R."/>
            <person name="Mussmann M."/>
        </authorList>
    </citation>
    <scope>NUCLEOTIDE SEQUENCE [LARGE SCALE GENOMIC DNA]</scope>
    <source>
        <strain evidence="1 2">THI036</strain>
    </source>
</reference>
<comment type="caution">
    <text evidence="1">The sequence shown here is derived from an EMBL/GenBank/DDBJ whole genome shotgun (WGS) entry which is preliminary data.</text>
</comment>
<dbReference type="EMBL" id="LUTY01000187">
    <property type="protein sequence ID" value="OAD23735.1"/>
    <property type="molecule type" value="Genomic_DNA"/>
</dbReference>